<evidence type="ECO:0000256" key="1">
    <source>
        <dbReference type="SAM" id="MobiDB-lite"/>
    </source>
</evidence>
<evidence type="ECO:0000313" key="2">
    <source>
        <dbReference type="EMBL" id="KAH8036361.1"/>
    </source>
</evidence>
<comment type="caution">
    <text evidence="2">The sequence shown here is derived from an EMBL/GenBank/DDBJ whole genome shotgun (WGS) entry which is preliminary data.</text>
</comment>
<dbReference type="EMBL" id="JABSTU010000003">
    <property type="protein sequence ID" value="KAH8036361.1"/>
    <property type="molecule type" value="Genomic_DNA"/>
</dbReference>
<dbReference type="AlphaFoldDB" id="A0A9J6EPP1"/>
<dbReference type="Proteomes" id="UP000821866">
    <property type="component" value="Chromosome 11"/>
</dbReference>
<keyword evidence="3" id="KW-1185">Reference proteome</keyword>
<reference evidence="2" key="2">
    <citation type="submission" date="2021-09" db="EMBL/GenBank/DDBJ databases">
        <authorList>
            <person name="Jia N."/>
            <person name="Wang J."/>
            <person name="Shi W."/>
            <person name="Du L."/>
            <person name="Sun Y."/>
            <person name="Zhan W."/>
            <person name="Jiang J."/>
            <person name="Wang Q."/>
            <person name="Zhang B."/>
            <person name="Ji P."/>
            <person name="Sakyi L.B."/>
            <person name="Cui X."/>
            <person name="Yuan T."/>
            <person name="Jiang B."/>
            <person name="Yang W."/>
            <person name="Lam T.T.-Y."/>
            <person name="Chang Q."/>
            <person name="Ding S."/>
            <person name="Wang X."/>
            <person name="Zhu J."/>
            <person name="Ruan X."/>
            <person name="Zhao L."/>
            <person name="Wei J."/>
            <person name="Que T."/>
            <person name="Du C."/>
            <person name="Cheng J."/>
            <person name="Dai P."/>
            <person name="Han X."/>
            <person name="Huang E."/>
            <person name="Gao Y."/>
            <person name="Liu J."/>
            <person name="Shao H."/>
            <person name="Ye R."/>
            <person name="Li L."/>
            <person name="Wei W."/>
            <person name="Wang X."/>
            <person name="Wang C."/>
            <person name="Huo Q."/>
            <person name="Li W."/>
            <person name="Guo W."/>
            <person name="Chen H."/>
            <person name="Chen S."/>
            <person name="Zhou L."/>
            <person name="Zhou L."/>
            <person name="Ni X."/>
            <person name="Tian J."/>
            <person name="Zhou Y."/>
            <person name="Sheng Y."/>
            <person name="Liu T."/>
            <person name="Pan Y."/>
            <person name="Xia L."/>
            <person name="Li J."/>
            <person name="Zhao F."/>
            <person name="Cao W."/>
        </authorList>
    </citation>
    <scope>NUCLEOTIDE SEQUENCE</scope>
    <source>
        <strain evidence="2">Rmic-2018</strain>
        <tissue evidence="2">Larvae</tissue>
    </source>
</reference>
<sequence>MPVLSSLLGRIAPTEKTSRRLCKILRAESWRQIRIFRLHIKATCARHLVPNASSLMYAFFIDTAENLGERLWRLSFASLPRNRRKSPSVASTGHINVSDVELPQEVRSILDKGPKFAIQPCCKPSKLLSFVHDVARRVPEDVKNACIVEGIKCVNKHPLRRPRGENVKNVVKFLKDQNLTLQLSDKTGRFVVMAVDRHLVKAREAVEKNFSIVDLDGASLQNVHKKAVSLCRRLGLQKLEKDLKGCNGTALRPFFTTKTHKQDNPFRMIVEDKEKNASLEEISTIVGGSRHGGKTDRLRNHAITEGAGRQTSVV</sequence>
<feature type="region of interest" description="Disordered" evidence="1">
    <location>
        <begin position="288"/>
        <end position="314"/>
    </location>
</feature>
<organism evidence="2 3">
    <name type="scientific">Rhipicephalus microplus</name>
    <name type="common">Cattle tick</name>
    <name type="synonym">Boophilus microplus</name>
    <dbReference type="NCBI Taxonomy" id="6941"/>
    <lineage>
        <taxon>Eukaryota</taxon>
        <taxon>Metazoa</taxon>
        <taxon>Ecdysozoa</taxon>
        <taxon>Arthropoda</taxon>
        <taxon>Chelicerata</taxon>
        <taxon>Arachnida</taxon>
        <taxon>Acari</taxon>
        <taxon>Parasitiformes</taxon>
        <taxon>Ixodida</taxon>
        <taxon>Ixodoidea</taxon>
        <taxon>Ixodidae</taxon>
        <taxon>Rhipicephalinae</taxon>
        <taxon>Rhipicephalus</taxon>
        <taxon>Boophilus</taxon>
    </lineage>
</organism>
<gene>
    <name evidence="2" type="ORF">HPB51_025702</name>
</gene>
<evidence type="ECO:0000313" key="3">
    <source>
        <dbReference type="Proteomes" id="UP000821866"/>
    </source>
</evidence>
<accession>A0A9J6EPP1</accession>
<protein>
    <submittedName>
        <fullName evidence="2">Uncharacterized protein</fullName>
    </submittedName>
</protein>
<reference evidence="2" key="1">
    <citation type="journal article" date="2020" name="Cell">
        <title>Large-Scale Comparative Analyses of Tick Genomes Elucidate Their Genetic Diversity and Vector Capacities.</title>
        <authorList>
            <consortium name="Tick Genome and Microbiome Consortium (TIGMIC)"/>
            <person name="Jia N."/>
            <person name="Wang J."/>
            <person name="Shi W."/>
            <person name="Du L."/>
            <person name="Sun Y."/>
            <person name="Zhan W."/>
            <person name="Jiang J.F."/>
            <person name="Wang Q."/>
            <person name="Zhang B."/>
            <person name="Ji P."/>
            <person name="Bell-Sakyi L."/>
            <person name="Cui X.M."/>
            <person name="Yuan T.T."/>
            <person name="Jiang B.G."/>
            <person name="Yang W.F."/>
            <person name="Lam T.T."/>
            <person name="Chang Q.C."/>
            <person name="Ding S.J."/>
            <person name="Wang X.J."/>
            <person name="Zhu J.G."/>
            <person name="Ruan X.D."/>
            <person name="Zhao L."/>
            <person name="Wei J.T."/>
            <person name="Ye R.Z."/>
            <person name="Que T.C."/>
            <person name="Du C.H."/>
            <person name="Zhou Y.H."/>
            <person name="Cheng J.X."/>
            <person name="Dai P.F."/>
            <person name="Guo W.B."/>
            <person name="Han X.H."/>
            <person name="Huang E.J."/>
            <person name="Li L.F."/>
            <person name="Wei W."/>
            <person name="Gao Y.C."/>
            <person name="Liu J.Z."/>
            <person name="Shao H.Z."/>
            <person name="Wang X."/>
            <person name="Wang C.C."/>
            <person name="Yang T.C."/>
            <person name="Huo Q.B."/>
            <person name="Li W."/>
            <person name="Chen H.Y."/>
            <person name="Chen S.E."/>
            <person name="Zhou L.G."/>
            <person name="Ni X.B."/>
            <person name="Tian J.H."/>
            <person name="Sheng Y."/>
            <person name="Liu T."/>
            <person name="Pan Y.S."/>
            <person name="Xia L.Y."/>
            <person name="Li J."/>
            <person name="Zhao F."/>
            <person name="Cao W.C."/>
        </authorList>
    </citation>
    <scope>NUCLEOTIDE SEQUENCE</scope>
    <source>
        <strain evidence="2">Rmic-2018</strain>
    </source>
</reference>
<name>A0A9J6EPP1_RHIMP</name>
<proteinExistence type="predicted"/>